<evidence type="ECO:0000256" key="1">
    <source>
        <dbReference type="SAM" id="Phobius"/>
    </source>
</evidence>
<proteinExistence type="predicted"/>
<dbReference type="AlphaFoldDB" id="A0A084H434"/>
<dbReference type="OrthoDB" id="2679564at2"/>
<gene>
    <name evidence="3" type="ORF">GS18_0205320</name>
</gene>
<feature type="domain" description="LysM" evidence="2">
    <location>
        <begin position="35"/>
        <end position="86"/>
    </location>
</feature>
<reference evidence="3 4" key="1">
    <citation type="journal article" date="2005" name="Int. J. Syst. Evol. Microbiol.">
        <title>Bacillus cibi sp. nov., isolated from jeotgal, a traditional Korean fermented seafood.</title>
        <authorList>
            <person name="Yoon J.H."/>
            <person name="Lee C.H."/>
            <person name="Oh T.K."/>
        </authorList>
    </citation>
    <scope>NUCLEOTIDE SEQUENCE [LARGE SCALE GENOMIC DNA]</scope>
    <source>
        <strain evidence="3 4">DSM 16189</strain>
    </source>
</reference>
<name>A0A084H434_METID</name>
<evidence type="ECO:0000313" key="3">
    <source>
        <dbReference type="EMBL" id="KEZ54346.1"/>
    </source>
</evidence>
<evidence type="ECO:0000313" key="4">
    <source>
        <dbReference type="Proteomes" id="UP000028549"/>
    </source>
</evidence>
<dbReference type="PROSITE" id="PS51782">
    <property type="entry name" value="LYSM"/>
    <property type="match status" value="1"/>
</dbReference>
<dbReference type="InterPro" id="IPR036779">
    <property type="entry name" value="LysM_dom_sf"/>
</dbReference>
<accession>A0A084H434</accession>
<dbReference type="RefSeq" id="WP_029565661.1">
    <property type="nucleotide sequence ID" value="NZ_JNVC02000001.1"/>
</dbReference>
<keyword evidence="1" id="KW-0812">Transmembrane</keyword>
<keyword evidence="1" id="KW-1133">Transmembrane helix</keyword>
<protein>
    <recommendedName>
        <fullName evidence="2">LysM domain-containing protein</fullName>
    </recommendedName>
</protein>
<feature type="transmembrane region" description="Helical" evidence="1">
    <location>
        <begin position="6"/>
        <end position="24"/>
    </location>
</feature>
<evidence type="ECO:0000259" key="2">
    <source>
        <dbReference type="PROSITE" id="PS51782"/>
    </source>
</evidence>
<organism evidence="3 4">
    <name type="scientific">Metabacillus indicus</name>
    <name type="common">Bacillus indicus</name>
    <dbReference type="NCBI Taxonomy" id="246786"/>
    <lineage>
        <taxon>Bacteria</taxon>
        <taxon>Bacillati</taxon>
        <taxon>Bacillota</taxon>
        <taxon>Bacilli</taxon>
        <taxon>Bacillales</taxon>
        <taxon>Bacillaceae</taxon>
        <taxon>Metabacillus</taxon>
    </lineage>
</organism>
<keyword evidence="4" id="KW-1185">Reference proteome</keyword>
<dbReference type="EMBL" id="JNVC02000001">
    <property type="protein sequence ID" value="KEZ54346.1"/>
    <property type="molecule type" value="Genomic_DNA"/>
</dbReference>
<comment type="caution">
    <text evidence="3">The sequence shown here is derived from an EMBL/GenBank/DDBJ whole genome shotgun (WGS) entry which is preliminary data.</text>
</comment>
<dbReference type="STRING" id="246786.GS18_0205320"/>
<sequence>MKGSLSYVISFFAVVIVAVFALSYTGEKESLDHYVSIEIAEGDSIWSLADQYEEHLRMSKTDFVEWVQEKNGLPTAVIKSGDSVVLPIDKQTYHDGTQLASRK</sequence>
<dbReference type="InterPro" id="IPR018392">
    <property type="entry name" value="LysM"/>
</dbReference>
<keyword evidence="1" id="KW-0472">Membrane</keyword>
<dbReference type="Gene3D" id="3.10.350.10">
    <property type="entry name" value="LysM domain"/>
    <property type="match status" value="1"/>
</dbReference>
<dbReference type="Proteomes" id="UP000028549">
    <property type="component" value="Unassembled WGS sequence"/>
</dbReference>